<dbReference type="SMART" id="SM00028">
    <property type="entry name" value="TPR"/>
    <property type="match status" value="3"/>
</dbReference>
<dbReference type="Proteomes" id="UP000179807">
    <property type="component" value="Unassembled WGS sequence"/>
</dbReference>
<dbReference type="RefSeq" id="XP_068368327.1">
    <property type="nucleotide sequence ID" value="XM_068497778.1"/>
</dbReference>
<comment type="subcellular location">
    <subcellularLocation>
        <location evidence="1">Cytoplasm</location>
        <location evidence="1">Cytoskeleton</location>
        <location evidence="1">Cilium axoneme</location>
    </subcellularLocation>
</comment>
<dbReference type="InterPro" id="IPR019734">
    <property type="entry name" value="TPR_rpt"/>
</dbReference>
<dbReference type="InterPro" id="IPR040111">
    <property type="entry name" value="ODAD4"/>
</dbReference>
<sequence length="374" mass="42166">MTGAPGENQAFRMRLEAARRILGKDQEITKIDEETGEQVVVKKKSSGKPITREEAQNLEYKALVSEGGTLYRAKEYRRAIDAFTLAMEKQKEDQNILIDRANCYIQVGQPEDALKDIDLVLKDQPNNPRAILTKAEAYFSMGEFEFALVFFQRGVSIRKDMSAFRDGITKCKSAILDSINGENLFQANPNYAVSRPRKALVQVSKDRSVEQQQPQVDEQKLAQTAALLPEKVVPLSASAEKSQFLGELQLDYDYLLELQEEVTNTANDDEYSKKEDEQIAKVVADAILYLDQRGAFWCQQGSSKETNQKDETASRTKTRDSMKNTRSPSGSPTKNPRPARTAHYEMSKIQQYEAKYGSPDRKTRSPKGSPKAKD</sequence>
<gene>
    <name evidence="6" type="ORF">TRFO_14381</name>
</gene>
<evidence type="ECO:0000313" key="7">
    <source>
        <dbReference type="Proteomes" id="UP000179807"/>
    </source>
</evidence>
<feature type="repeat" description="TPR" evidence="4">
    <location>
        <begin position="128"/>
        <end position="161"/>
    </location>
</feature>
<dbReference type="Gene3D" id="1.25.40.10">
    <property type="entry name" value="Tetratricopeptide repeat domain"/>
    <property type="match status" value="1"/>
</dbReference>
<dbReference type="GO" id="GO:0005930">
    <property type="term" value="C:axoneme"/>
    <property type="evidence" value="ECO:0007669"/>
    <property type="project" value="UniProtKB-SubCell"/>
</dbReference>
<keyword evidence="4" id="KW-0802">TPR repeat</keyword>
<protein>
    <recommendedName>
        <fullName evidence="2">Outer dynein arm-docking complex subunit 4</fullName>
    </recommendedName>
    <alternativeName>
        <fullName evidence="3">Tetratricopeptide repeat protein 25</fullName>
    </alternativeName>
</protein>
<dbReference type="PROSITE" id="PS50005">
    <property type="entry name" value="TPR"/>
    <property type="match status" value="1"/>
</dbReference>
<dbReference type="GeneID" id="94832482"/>
<dbReference type="Pfam" id="PF14559">
    <property type="entry name" value="TPR_19"/>
    <property type="match status" value="1"/>
</dbReference>
<evidence type="ECO:0000256" key="1">
    <source>
        <dbReference type="ARBA" id="ARBA00004430"/>
    </source>
</evidence>
<reference evidence="6" key="1">
    <citation type="submission" date="2016-10" db="EMBL/GenBank/DDBJ databases">
        <authorList>
            <person name="Benchimol M."/>
            <person name="Almeida L.G."/>
            <person name="Vasconcelos A.T."/>
            <person name="Perreira-Neves A."/>
            <person name="Rosa I.A."/>
            <person name="Tasca T."/>
            <person name="Bogo M.R."/>
            <person name="de Souza W."/>
        </authorList>
    </citation>
    <scope>NUCLEOTIDE SEQUENCE [LARGE SCALE GENOMIC DNA]</scope>
    <source>
        <strain evidence="6">K</strain>
    </source>
</reference>
<evidence type="ECO:0000256" key="4">
    <source>
        <dbReference type="PROSITE-ProRule" id="PRU00339"/>
    </source>
</evidence>
<feature type="region of interest" description="Disordered" evidence="5">
    <location>
        <begin position="300"/>
        <end position="374"/>
    </location>
</feature>
<dbReference type="SUPFAM" id="SSF48452">
    <property type="entry name" value="TPR-like"/>
    <property type="match status" value="1"/>
</dbReference>
<dbReference type="PANTHER" id="PTHR23040">
    <property type="match status" value="1"/>
</dbReference>
<feature type="compositionally biased region" description="Basic and acidic residues" evidence="5">
    <location>
        <begin position="306"/>
        <end position="323"/>
    </location>
</feature>
<accession>A0A1J4KVD0</accession>
<evidence type="ECO:0000256" key="2">
    <source>
        <dbReference type="ARBA" id="ARBA00034139"/>
    </source>
</evidence>
<keyword evidence="7" id="KW-1185">Reference proteome</keyword>
<dbReference type="OrthoDB" id="10268002at2759"/>
<proteinExistence type="predicted"/>
<organism evidence="6 7">
    <name type="scientific">Tritrichomonas foetus</name>
    <dbReference type="NCBI Taxonomy" id="1144522"/>
    <lineage>
        <taxon>Eukaryota</taxon>
        <taxon>Metamonada</taxon>
        <taxon>Parabasalia</taxon>
        <taxon>Tritrichomonadida</taxon>
        <taxon>Tritrichomonadidae</taxon>
        <taxon>Tritrichomonas</taxon>
    </lineage>
</organism>
<name>A0A1J4KVD0_9EUKA</name>
<dbReference type="AlphaFoldDB" id="A0A1J4KVD0"/>
<dbReference type="PANTHER" id="PTHR23040:SF2">
    <property type="entry name" value="OUTER DYNEIN ARM-DOCKING COMPLEX SUBUNIT 4"/>
    <property type="match status" value="1"/>
</dbReference>
<dbReference type="InterPro" id="IPR011990">
    <property type="entry name" value="TPR-like_helical_dom_sf"/>
</dbReference>
<dbReference type="VEuPathDB" id="TrichDB:TRFO_14381"/>
<evidence type="ECO:0000256" key="5">
    <source>
        <dbReference type="SAM" id="MobiDB-lite"/>
    </source>
</evidence>
<comment type="caution">
    <text evidence="6">The sequence shown here is derived from an EMBL/GenBank/DDBJ whole genome shotgun (WGS) entry which is preliminary data.</text>
</comment>
<feature type="compositionally biased region" description="Polar residues" evidence="5">
    <location>
        <begin position="324"/>
        <end position="334"/>
    </location>
</feature>
<evidence type="ECO:0000256" key="3">
    <source>
        <dbReference type="ARBA" id="ARBA00034143"/>
    </source>
</evidence>
<dbReference type="EMBL" id="MLAK01000261">
    <property type="protein sequence ID" value="OHT15191.1"/>
    <property type="molecule type" value="Genomic_DNA"/>
</dbReference>
<evidence type="ECO:0000313" key="6">
    <source>
        <dbReference type="EMBL" id="OHT15191.1"/>
    </source>
</evidence>